<dbReference type="SUPFAM" id="SSF81665">
    <property type="entry name" value="Calcium ATPase, transmembrane domain M"/>
    <property type="match status" value="1"/>
</dbReference>
<dbReference type="AlphaFoldDB" id="A0A4U7N970"/>
<keyword evidence="6 11" id="KW-0547">Nucleotide-binding</keyword>
<dbReference type="SFLD" id="SFLDF00027">
    <property type="entry name" value="p-type_atpase"/>
    <property type="match status" value="1"/>
</dbReference>
<dbReference type="Gene3D" id="3.30.70.100">
    <property type="match status" value="2"/>
</dbReference>
<feature type="transmembrane region" description="Helical" evidence="11">
    <location>
        <begin position="415"/>
        <end position="437"/>
    </location>
</feature>
<evidence type="ECO:0000256" key="9">
    <source>
        <dbReference type="ARBA" id="ARBA00022989"/>
    </source>
</evidence>
<keyword evidence="5 11" id="KW-0479">Metal-binding</keyword>
<comment type="subcellular location">
    <subcellularLocation>
        <location evidence="1">Cell membrane</location>
        <topology evidence="1">Multi-pass membrane protein</topology>
    </subcellularLocation>
</comment>
<dbReference type="InterPro" id="IPR023298">
    <property type="entry name" value="ATPase_P-typ_TM_dom_sf"/>
</dbReference>
<name>A0A4U7N970_9RHOB</name>
<dbReference type="InterPro" id="IPR023299">
    <property type="entry name" value="ATPase_P-typ_cyto_dom_N"/>
</dbReference>
<dbReference type="SUPFAM" id="SSF56784">
    <property type="entry name" value="HAD-like"/>
    <property type="match status" value="1"/>
</dbReference>
<dbReference type="Pfam" id="PF00122">
    <property type="entry name" value="E1-E2_ATPase"/>
    <property type="match status" value="1"/>
</dbReference>
<dbReference type="GO" id="GO:0060003">
    <property type="term" value="P:copper ion export"/>
    <property type="evidence" value="ECO:0007669"/>
    <property type="project" value="UniProtKB-ARBA"/>
</dbReference>
<feature type="transmembrane region" description="Helical" evidence="11">
    <location>
        <begin position="787"/>
        <end position="808"/>
    </location>
</feature>
<dbReference type="InterPro" id="IPR018303">
    <property type="entry name" value="ATPase_P-typ_P_site"/>
</dbReference>
<dbReference type="GO" id="GO:0016887">
    <property type="term" value="F:ATP hydrolysis activity"/>
    <property type="evidence" value="ECO:0007669"/>
    <property type="project" value="InterPro"/>
</dbReference>
<feature type="transmembrane region" description="Helical" evidence="11">
    <location>
        <begin position="759"/>
        <end position="781"/>
    </location>
</feature>
<dbReference type="PRINTS" id="PR00120">
    <property type="entry name" value="HATPASE"/>
</dbReference>
<evidence type="ECO:0000313" key="13">
    <source>
        <dbReference type="EMBL" id="TKZ22358.1"/>
    </source>
</evidence>
<dbReference type="InterPro" id="IPR044492">
    <property type="entry name" value="P_typ_ATPase_HD_dom"/>
</dbReference>
<keyword evidence="3 11" id="KW-1003">Cell membrane</keyword>
<feature type="transmembrane region" description="Helical" evidence="11">
    <location>
        <begin position="161"/>
        <end position="181"/>
    </location>
</feature>
<keyword evidence="10 11" id="KW-0472">Membrane</keyword>
<dbReference type="Pfam" id="PF00403">
    <property type="entry name" value="HMA"/>
    <property type="match status" value="2"/>
</dbReference>
<dbReference type="Gene3D" id="3.40.1110.10">
    <property type="entry name" value="Calcium-transporting ATPase, cytoplasmic domain N"/>
    <property type="match status" value="1"/>
</dbReference>
<dbReference type="SFLD" id="SFLDS00003">
    <property type="entry name" value="Haloacid_Dehalogenase"/>
    <property type="match status" value="1"/>
</dbReference>
<dbReference type="GO" id="GO:0055070">
    <property type="term" value="P:copper ion homeostasis"/>
    <property type="evidence" value="ECO:0007669"/>
    <property type="project" value="TreeGrafter"/>
</dbReference>
<dbReference type="InterPro" id="IPR036163">
    <property type="entry name" value="HMA_dom_sf"/>
</dbReference>
<accession>A0A4U7N970</accession>
<dbReference type="Gene3D" id="3.40.50.1000">
    <property type="entry name" value="HAD superfamily/HAD-like"/>
    <property type="match status" value="1"/>
</dbReference>
<comment type="similarity">
    <text evidence="2 11">Belongs to the cation transport ATPase (P-type) (TC 3.A.3) family. Type IB subfamily.</text>
</comment>
<dbReference type="InterPro" id="IPR008250">
    <property type="entry name" value="ATPase_P-typ_transduc_dom_A_sf"/>
</dbReference>
<dbReference type="PRINTS" id="PR00119">
    <property type="entry name" value="CATATPASE"/>
</dbReference>
<dbReference type="SUPFAM" id="SSF55008">
    <property type="entry name" value="HMA, heavy metal-associated domain"/>
    <property type="match status" value="2"/>
</dbReference>
<dbReference type="PROSITE" id="PS50846">
    <property type="entry name" value="HMA_2"/>
    <property type="match status" value="2"/>
</dbReference>
<dbReference type="CDD" id="cd02094">
    <property type="entry name" value="P-type_ATPase_Cu-like"/>
    <property type="match status" value="1"/>
</dbReference>
<keyword evidence="4 11" id="KW-0812">Transmembrane</keyword>
<feature type="domain" description="HMA" evidence="12">
    <location>
        <begin position="71"/>
        <end position="137"/>
    </location>
</feature>
<feature type="transmembrane region" description="Helical" evidence="11">
    <location>
        <begin position="231"/>
        <end position="251"/>
    </location>
</feature>
<dbReference type="NCBIfam" id="TIGR01525">
    <property type="entry name" value="ATPase-IB_hvy"/>
    <property type="match status" value="1"/>
</dbReference>
<evidence type="ECO:0000256" key="10">
    <source>
        <dbReference type="ARBA" id="ARBA00023136"/>
    </source>
</evidence>
<dbReference type="PANTHER" id="PTHR43520:SF8">
    <property type="entry name" value="P-TYPE CU(+) TRANSPORTER"/>
    <property type="match status" value="1"/>
</dbReference>
<dbReference type="InterPro" id="IPR001757">
    <property type="entry name" value="P_typ_ATPase"/>
</dbReference>
<dbReference type="GO" id="GO:0043682">
    <property type="term" value="F:P-type divalent copper transporter activity"/>
    <property type="evidence" value="ECO:0007669"/>
    <property type="project" value="TreeGrafter"/>
</dbReference>
<feature type="transmembrane region" description="Helical" evidence="11">
    <location>
        <begin position="263"/>
        <end position="281"/>
    </location>
</feature>
<dbReference type="EMBL" id="SULI01000001">
    <property type="protein sequence ID" value="TKZ22358.1"/>
    <property type="molecule type" value="Genomic_DNA"/>
</dbReference>
<dbReference type="InterPro" id="IPR059000">
    <property type="entry name" value="ATPase_P-type_domA"/>
</dbReference>
<proteinExistence type="inferred from homology"/>
<comment type="caution">
    <text evidence="13">The sequence shown here is derived from an EMBL/GenBank/DDBJ whole genome shotgun (WGS) entry which is preliminary data.</text>
</comment>
<organism evidence="13 14">
    <name type="scientific">Shimia litoralis</name>
    <dbReference type="NCBI Taxonomy" id="420403"/>
    <lineage>
        <taxon>Bacteria</taxon>
        <taxon>Pseudomonadati</taxon>
        <taxon>Pseudomonadota</taxon>
        <taxon>Alphaproteobacteria</taxon>
        <taxon>Rhodobacterales</taxon>
        <taxon>Roseobacteraceae</taxon>
    </lineage>
</organism>
<feature type="transmembrane region" description="Helical" evidence="11">
    <location>
        <begin position="443"/>
        <end position="466"/>
    </location>
</feature>
<dbReference type="CDD" id="cd00371">
    <property type="entry name" value="HMA"/>
    <property type="match status" value="2"/>
</dbReference>
<feature type="transmembrane region" description="Helical" evidence="11">
    <location>
        <begin position="187"/>
        <end position="210"/>
    </location>
</feature>
<dbReference type="FunFam" id="2.70.150.10:FF:000020">
    <property type="entry name" value="Copper-exporting P-type ATPase A"/>
    <property type="match status" value="1"/>
</dbReference>
<feature type="domain" description="HMA" evidence="12">
    <location>
        <begin position="5"/>
        <end position="69"/>
    </location>
</feature>
<gene>
    <name evidence="13" type="ORF">FAP39_00355</name>
</gene>
<sequence length="819" mass="86769">MSDIAPLRFEIDGMSCAGCAGRAERALLAMPGQSFASVNLATKTGQVVLTDAHARDIRDTLKGAGYPALEDTVTLDIADMSCASCAARVEQALLAQSAVLSAHVNLANETAQIQILRGAIAATDLAQVATQTGYASTIRDTQRIDPTQQESAKIHQARNTFLLALVMAVPVFVLEMGGHIFPAFHHWVARTIGLDTSWTVQFVLTTLLLLGPGRVFWIKGIPLLMRRTPDMNSLVALGSLAAWGYSTTSLFAPDALPAGARNVYFEAAAVIVTLILLGRWLEARAKGRTGAAIRKLVGLQPATARVIRDGQPRDIPVEHVILGDVLSLRPGERLAVDGRVESGQSYIDESMITGEPMPVLKSIGSDVFGGTVNGDGALTYCATKIGRDTMLARIIAMVEQAQGAKLPVQALADRVVLIFVPVVMAIAALAFVGWFVFGPDPKASHALVAAVSVLIIACPCAMGLATPTSIMVGTGRAAEMGVLFRKGDALQRLSDARVVAFDKTGTLTEGRPELTEIHVLPDFDEIDILGLAAAVETQSEHPIGRAIERAAQERNAPRPDVSDFVAHAGFGIEATVNGQTVRIGARRFMEREAIAVDALAQPADTIEAKGQTPFYVAIDSQVTAIFAVADRPRNSARQTVNHLHEMGIKVAMITGDAAGAAHAIAQELGIDHVQANVLPEGKAEAVRTLRNTYGDVAFVGDGINDAPALATADVGIAIGTGTDIAIESADVVLMSDNLDGVLNALDVSRHTLRNIRQNLFWAFAYNAALIPVAAGVFYPLLGWQLSPMLGAGAMALSSVFVLSNALRLRHLSPTTERMS</sequence>
<dbReference type="InterPro" id="IPR036412">
    <property type="entry name" value="HAD-like_sf"/>
</dbReference>
<dbReference type="InterPro" id="IPR023214">
    <property type="entry name" value="HAD_sf"/>
</dbReference>
<dbReference type="PROSITE" id="PS00154">
    <property type="entry name" value="ATPASE_E1_E2"/>
    <property type="match status" value="1"/>
</dbReference>
<evidence type="ECO:0000313" key="14">
    <source>
        <dbReference type="Proteomes" id="UP000306575"/>
    </source>
</evidence>
<reference evidence="13 14" key="1">
    <citation type="submission" date="2019-04" db="EMBL/GenBank/DDBJ databases">
        <title>Genome sequence of Pelagicola litoralis CL-ES2.</title>
        <authorList>
            <person name="Cao J."/>
        </authorList>
    </citation>
    <scope>NUCLEOTIDE SEQUENCE [LARGE SCALE GENOMIC DNA]</scope>
    <source>
        <strain evidence="13 14">CL-ES2</strain>
    </source>
</reference>
<dbReference type="InterPro" id="IPR017969">
    <property type="entry name" value="Heavy-metal-associated_CS"/>
</dbReference>
<evidence type="ECO:0000256" key="3">
    <source>
        <dbReference type="ARBA" id="ARBA00022475"/>
    </source>
</evidence>
<dbReference type="GO" id="GO:0005886">
    <property type="term" value="C:plasma membrane"/>
    <property type="evidence" value="ECO:0007669"/>
    <property type="project" value="UniProtKB-SubCell"/>
</dbReference>
<dbReference type="GO" id="GO:0005524">
    <property type="term" value="F:ATP binding"/>
    <property type="evidence" value="ECO:0007669"/>
    <property type="project" value="UniProtKB-UniRule"/>
</dbReference>
<keyword evidence="9 11" id="KW-1133">Transmembrane helix</keyword>
<evidence type="ECO:0000256" key="7">
    <source>
        <dbReference type="ARBA" id="ARBA00022840"/>
    </source>
</evidence>
<keyword evidence="8" id="KW-1278">Translocase</keyword>
<keyword evidence="14" id="KW-1185">Reference proteome</keyword>
<evidence type="ECO:0000256" key="8">
    <source>
        <dbReference type="ARBA" id="ARBA00022967"/>
    </source>
</evidence>
<evidence type="ECO:0000256" key="1">
    <source>
        <dbReference type="ARBA" id="ARBA00004651"/>
    </source>
</evidence>
<dbReference type="RefSeq" id="WP_138014376.1">
    <property type="nucleotide sequence ID" value="NZ_SULI01000001.1"/>
</dbReference>
<dbReference type="GO" id="GO:0005507">
    <property type="term" value="F:copper ion binding"/>
    <property type="evidence" value="ECO:0007669"/>
    <property type="project" value="TreeGrafter"/>
</dbReference>
<dbReference type="OrthoDB" id="9807843at2"/>
<protein>
    <submittedName>
        <fullName evidence="13">Copper-translocating P-type ATPase</fullName>
    </submittedName>
</protein>
<evidence type="ECO:0000256" key="5">
    <source>
        <dbReference type="ARBA" id="ARBA00022723"/>
    </source>
</evidence>
<evidence type="ECO:0000256" key="2">
    <source>
        <dbReference type="ARBA" id="ARBA00006024"/>
    </source>
</evidence>
<keyword evidence="7 11" id="KW-0067">ATP-binding</keyword>
<evidence type="ECO:0000256" key="4">
    <source>
        <dbReference type="ARBA" id="ARBA00022692"/>
    </source>
</evidence>
<dbReference type="Pfam" id="PF00702">
    <property type="entry name" value="Hydrolase"/>
    <property type="match status" value="1"/>
</dbReference>
<dbReference type="NCBIfam" id="TIGR01494">
    <property type="entry name" value="ATPase_P-type"/>
    <property type="match status" value="1"/>
</dbReference>
<evidence type="ECO:0000256" key="11">
    <source>
        <dbReference type="RuleBase" id="RU362081"/>
    </source>
</evidence>
<evidence type="ECO:0000259" key="12">
    <source>
        <dbReference type="PROSITE" id="PS50846"/>
    </source>
</evidence>
<dbReference type="PROSITE" id="PS01047">
    <property type="entry name" value="HMA_1"/>
    <property type="match status" value="1"/>
</dbReference>
<dbReference type="SUPFAM" id="SSF81653">
    <property type="entry name" value="Calcium ATPase, transduction domain A"/>
    <property type="match status" value="1"/>
</dbReference>
<dbReference type="InterPro" id="IPR027256">
    <property type="entry name" value="P-typ_ATPase_IB"/>
</dbReference>
<dbReference type="Proteomes" id="UP000306575">
    <property type="component" value="Unassembled WGS sequence"/>
</dbReference>
<dbReference type="NCBIfam" id="TIGR01511">
    <property type="entry name" value="ATPase-IB1_Cu"/>
    <property type="match status" value="1"/>
</dbReference>
<dbReference type="PANTHER" id="PTHR43520">
    <property type="entry name" value="ATP7, ISOFORM B"/>
    <property type="match status" value="1"/>
</dbReference>
<dbReference type="SFLD" id="SFLDG00002">
    <property type="entry name" value="C1.7:_P-type_atpase_like"/>
    <property type="match status" value="1"/>
</dbReference>
<evidence type="ECO:0000256" key="6">
    <source>
        <dbReference type="ARBA" id="ARBA00022741"/>
    </source>
</evidence>
<dbReference type="InterPro" id="IPR006121">
    <property type="entry name" value="HMA_dom"/>
</dbReference>
<dbReference type="Gene3D" id="2.70.150.10">
    <property type="entry name" value="Calcium-transporting ATPase, cytoplasmic transduction domain A"/>
    <property type="match status" value="1"/>
</dbReference>